<dbReference type="EMBL" id="FUWM01000009">
    <property type="protein sequence ID" value="SJZ60089.1"/>
    <property type="molecule type" value="Genomic_DNA"/>
</dbReference>
<evidence type="ECO:0000256" key="2">
    <source>
        <dbReference type="PIRNR" id="PIRNR006429"/>
    </source>
</evidence>
<organism evidence="4 5">
    <name type="scientific">Selenihalanaerobacter shriftii</name>
    <dbReference type="NCBI Taxonomy" id="142842"/>
    <lineage>
        <taxon>Bacteria</taxon>
        <taxon>Bacillati</taxon>
        <taxon>Bacillota</taxon>
        <taxon>Clostridia</taxon>
        <taxon>Halanaerobiales</taxon>
        <taxon>Halobacteroidaceae</taxon>
        <taxon>Selenihalanaerobacter</taxon>
    </lineage>
</organism>
<dbReference type="SUPFAM" id="SSF51395">
    <property type="entry name" value="FMN-linked oxidoreductases"/>
    <property type="match status" value="1"/>
</dbReference>
<dbReference type="GO" id="GO:0006537">
    <property type="term" value="P:glutamate biosynthetic process"/>
    <property type="evidence" value="ECO:0007669"/>
    <property type="project" value="InterPro"/>
</dbReference>
<dbReference type="InterPro" id="IPR013785">
    <property type="entry name" value="Aldolase_TIM"/>
</dbReference>
<dbReference type="RefSeq" id="WP_078809798.1">
    <property type="nucleotide sequence ID" value="NZ_FUWM01000009.1"/>
</dbReference>
<keyword evidence="5" id="KW-1185">Reference proteome</keyword>
<evidence type="ECO:0000259" key="3">
    <source>
        <dbReference type="Pfam" id="PF01645"/>
    </source>
</evidence>
<evidence type="ECO:0000256" key="1">
    <source>
        <dbReference type="ARBA" id="ARBA00009716"/>
    </source>
</evidence>
<dbReference type="STRING" id="142842.SAMN02745118_01316"/>
<gene>
    <name evidence="4" type="ORF">SAMN02745118_01316</name>
</gene>
<dbReference type="InterPro" id="IPR024188">
    <property type="entry name" value="GltB"/>
</dbReference>
<protein>
    <submittedName>
        <fullName evidence="4">Glutamate synthase conserved region-containing protein</fullName>
    </submittedName>
</protein>
<name>A0A1T4LZC4_9FIRM</name>
<sequence>MISYFMRKISDSMMDSFMERLMKDKYTDNLYEMVTVTQKVKPKNLIETTIRAETGKPLSRPLGSPNVLSRWGKILFNPVHLVKFPIDGKTKIDTNVTIGPKAKKPLKIKNPIMIAGMSYGGALSKKMKTALAKAASEIETATNSGEAPLLEEEWENAKYFIGQYNRGGWMNEHEALKKLNAIEIQLGQGAQASASMKTPARLIGKEYRNKFRLAEGQPAVIHSNLPGVKNKEDFINLVEELRSEYGVPVGIKIAATHYLEKELDIMLQADVDFITIDGSEGGTHGGPTTLQDDVGLPTLHALNRATNYLEKNNVKDEVTLIITGGLTTPGHYLKALALGADAVYIGTMAVIAMVQTQMTKATLWEPPVDMMLYTGEHKEDFDIEEGVEKLVNYLKSCTTEMKQVVRTLGKTKLSELNRNDLCTVDKDIAQMSRIDYAGFSINREYDNKEFEERIEPFTLKDEVEETDEQRLH</sequence>
<evidence type="ECO:0000313" key="5">
    <source>
        <dbReference type="Proteomes" id="UP000190625"/>
    </source>
</evidence>
<dbReference type="AlphaFoldDB" id="A0A1T4LZC4"/>
<dbReference type="GO" id="GO:0015930">
    <property type="term" value="F:glutamate synthase activity"/>
    <property type="evidence" value="ECO:0007669"/>
    <property type="project" value="InterPro"/>
</dbReference>
<feature type="domain" description="Glutamate synthase" evidence="3">
    <location>
        <begin position="100"/>
        <end position="410"/>
    </location>
</feature>
<dbReference type="Proteomes" id="UP000190625">
    <property type="component" value="Unassembled WGS sequence"/>
</dbReference>
<dbReference type="Pfam" id="PF01645">
    <property type="entry name" value="Glu_synthase"/>
    <property type="match status" value="1"/>
</dbReference>
<dbReference type="Gene3D" id="3.20.20.70">
    <property type="entry name" value="Aldolase class I"/>
    <property type="match status" value="1"/>
</dbReference>
<evidence type="ECO:0000313" key="4">
    <source>
        <dbReference type="EMBL" id="SJZ60089.1"/>
    </source>
</evidence>
<dbReference type="PANTHER" id="PTHR43819:SF1">
    <property type="entry name" value="ARCHAEAL-TYPE GLUTAMATE SYNTHASE [NADPH]"/>
    <property type="match status" value="1"/>
</dbReference>
<proteinExistence type="inferred from homology"/>
<comment type="similarity">
    <text evidence="1 2">Belongs to the glutamate synthase family.</text>
</comment>
<reference evidence="5" key="1">
    <citation type="submission" date="2017-02" db="EMBL/GenBank/DDBJ databases">
        <authorList>
            <person name="Varghese N."/>
            <person name="Submissions S."/>
        </authorList>
    </citation>
    <scope>NUCLEOTIDE SEQUENCE [LARGE SCALE GENOMIC DNA]</scope>
    <source>
        <strain evidence="5">ATCC BAA-73</strain>
    </source>
</reference>
<dbReference type="PANTHER" id="PTHR43819">
    <property type="entry name" value="ARCHAEAL-TYPE GLUTAMATE SYNTHASE [NADPH]"/>
    <property type="match status" value="1"/>
</dbReference>
<accession>A0A1T4LZC4</accession>
<dbReference type="PIRSF" id="PIRSF006429">
    <property type="entry name" value="GOGAT_lg_2"/>
    <property type="match status" value="1"/>
</dbReference>
<dbReference type="CDD" id="cd02808">
    <property type="entry name" value="GltS_FMN"/>
    <property type="match status" value="1"/>
</dbReference>
<dbReference type="InterPro" id="IPR002932">
    <property type="entry name" value="Glu_synthdom"/>
</dbReference>